<accession>A0A183HFB1</accession>
<evidence type="ECO:0000313" key="3">
    <source>
        <dbReference type="Proteomes" id="UP000267606"/>
    </source>
</evidence>
<evidence type="ECO:0000313" key="4">
    <source>
        <dbReference type="WBParaSite" id="OFLC_0000617201-mRNA-1"/>
    </source>
</evidence>
<protein>
    <submittedName>
        <fullName evidence="4">Secreted protein</fullName>
    </submittedName>
</protein>
<keyword evidence="3" id="KW-1185">Reference proteome</keyword>
<reference evidence="4" key="1">
    <citation type="submission" date="2016-06" db="UniProtKB">
        <authorList>
            <consortium name="WormBaseParasite"/>
        </authorList>
    </citation>
    <scope>IDENTIFICATION</scope>
</reference>
<organism evidence="4">
    <name type="scientific">Onchocerca flexuosa</name>
    <dbReference type="NCBI Taxonomy" id="387005"/>
    <lineage>
        <taxon>Eukaryota</taxon>
        <taxon>Metazoa</taxon>
        <taxon>Ecdysozoa</taxon>
        <taxon>Nematoda</taxon>
        <taxon>Chromadorea</taxon>
        <taxon>Rhabditida</taxon>
        <taxon>Spirurina</taxon>
        <taxon>Spiruromorpha</taxon>
        <taxon>Filarioidea</taxon>
        <taxon>Onchocercidae</taxon>
        <taxon>Onchocerca</taxon>
    </lineage>
</organism>
<dbReference type="Proteomes" id="UP000267606">
    <property type="component" value="Unassembled WGS sequence"/>
</dbReference>
<feature type="chain" id="PRO_5044552511" evidence="1">
    <location>
        <begin position="36"/>
        <end position="91"/>
    </location>
</feature>
<dbReference type="WBParaSite" id="OFLC_0000617201-mRNA-1">
    <property type="protein sequence ID" value="OFLC_0000617201-mRNA-1"/>
    <property type="gene ID" value="OFLC_0000617201"/>
</dbReference>
<proteinExistence type="predicted"/>
<evidence type="ECO:0000313" key="2">
    <source>
        <dbReference type="EMBL" id="VDO45660.1"/>
    </source>
</evidence>
<reference evidence="2 3" key="2">
    <citation type="submission" date="2018-11" db="EMBL/GenBank/DDBJ databases">
        <authorList>
            <consortium name="Pathogen Informatics"/>
        </authorList>
    </citation>
    <scope>NUCLEOTIDE SEQUENCE [LARGE SCALE GENOMIC DNA]</scope>
</reference>
<name>A0A183HFB1_9BILA</name>
<feature type="signal peptide" evidence="1">
    <location>
        <begin position="1"/>
        <end position="35"/>
    </location>
</feature>
<dbReference type="EMBL" id="UZAJ01005726">
    <property type="protein sequence ID" value="VDO45660.1"/>
    <property type="molecule type" value="Genomic_DNA"/>
</dbReference>
<gene>
    <name evidence="2" type="ORF">OFLC_LOCUS6172</name>
</gene>
<evidence type="ECO:0000256" key="1">
    <source>
        <dbReference type="SAM" id="SignalP"/>
    </source>
</evidence>
<dbReference type="AlphaFoldDB" id="A0A183HFB1"/>
<sequence length="91" mass="10474">MIAHPWKFTQMKEIHFAFLPFSFCFIAINGAPTAATPTGQIEEITKETTENTNEISIPTVDEILEALEDGLKEIYDQQTISLTRRMFFLYK</sequence>
<dbReference type="STRING" id="387005.A0A183HFB1"/>
<keyword evidence="1" id="KW-0732">Signal</keyword>